<evidence type="ECO:0000313" key="2">
    <source>
        <dbReference type="EMBL" id="UUO15387.1"/>
    </source>
</evidence>
<proteinExistence type="predicted"/>
<dbReference type="PANTHER" id="PTHR33877">
    <property type="entry name" value="SLL1193 PROTEIN"/>
    <property type="match status" value="1"/>
</dbReference>
<dbReference type="InterPro" id="IPR002711">
    <property type="entry name" value="HNH"/>
</dbReference>
<sequence length="141" mass="16038">MSTYISESLRQKIIERDKSRCCYCLTSEANSGIPMTYDHIHPVSKGGETTFENLCLACRSCNEFKSDAVESIDPLSGETIQLFNPRQQKWTDHFGWSADGRRLEGINAIGRTTIVKLRINNPVILIARKRWVISGWHPPLD</sequence>
<protein>
    <submittedName>
        <fullName evidence="2">HNH endonuclease</fullName>
    </submittedName>
</protein>
<gene>
    <name evidence="2" type="ORF">NG743_25925</name>
</gene>
<dbReference type="InterPro" id="IPR052892">
    <property type="entry name" value="NA-targeting_endonuclease"/>
</dbReference>
<keyword evidence="2" id="KW-0378">Hydrolase</keyword>
<dbReference type="RefSeq" id="WP_027401166.1">
    <property type="nucleotide sequence ID" value="NZ_CP099464.1"/>
</dbReference>
<evidence type="ECO:0000259" key="1">
    <source>
        <dbReference type="SMART" id="SM00507"/>
    </source>
</evidence>
<keyword evidence="2" id="KW-0255">Endonuclease</keyword>
<dbReference type="InterPro" id="IPR003615">
    <property type="entry name" value="HNH_nuc"/>
</dbReference>
<dbReference type="Pfam" id="PF01844">
    <property type="entry name" value="HNH"/>
    <property type="match status" value="1"/>
</dbReference>
<feature type="domain" description="HNH nuclease" evidence="1">
    <location>
        <begin position="8"/>
        <end position="63"/>
    </location>
</feature>
<dbReference type="PANTHER" id="PTHR33877:SF1">
    <property type="entry name" value="TYPE IV METHYL-DIRECTED RESTRICTION ENZYME ECOKMCRA"/>
    <property type="match status" value="1"/>
</dbReference>
<reference evidence="2" key="1">
    <citation type="submission" date="2022-06" db="EMBL/GenBank/DDBJ databases">
        <title>Nostosin G and Spiroidesin B from the Cyanobacterium Dolichospermum sp. NIES-1697.</title>
        <authorList>
            <person name="Phan C.-S."/>
            <person name="Mehjabin J.J."/>
            <person name="Anas A.R.J."/>
            <person name="Hayasaka M."/>
            <person name="Onoki R."/>
            <person name="Wang J."/>
            <person name="Umezawa T."/>
            <person name="Washio K."/>
            <person name="Morikawa M."/>
            <person name="Okino T."/>
        </authorList>
    </citation>
    <scope>NUCLEOTIDE SEQUENCE</scope>
    <source>
        <strain evidence="2">NIES-1697</strain>
    </source>
</reference>
<dbReference type="Proteomes" id="UP001057561">
    <property type="component" value="Chromosome"/>
</dbReference>
<name>A0ABY5LXB1_9CYAN</name>
<dbReference type="GO" id="GO:0004519">
    <property type="term" value="F:endonuclease activity"/>
    <property type="evidence" value="ECO:0007669"/>
    <property type="project" value="UniProtKB-KW"/>
</dbReference>
<dbReference type="CDD" id="cd00085">
    <property type="entry name" value="HNHc"/>
    <property type="match status" value="1"/>
</dbReference>
<dbReference type="Gene3D" id="1.10.30.50">
    <property type="match status" value="1"/>
</dbReference>
<organism evidence="2 3">
    <name type="scientific">Dolichospermum heterosporum TAC447</name>
    <dbReference type="NCBI Taxonomy" id="747523"/>
    <lineage>
        <taxon>Bacteria</taxon>
        <taxon>Bacillati</taxon>
        <taxon>Cyanobacteriota</taxon>
        <taxon>Cyanophyceae</taxon>
        <taxon>Nostocales</taxon>
        <taxon>Aphanizomenonaceae</taxon>
        <taxon>Dolichospermum</taxon>
        <taxon>Dolichospermum heterosporum</taxon>
    </lineage>
</organism>
<accession>A0ABY5LXB1</accession>
<keyword evidence="2" id="KW-0540">Nuclease</keyword>
<dbReference type="SMART" id="SM00507">
    <property type="entry name" value="HNHc"/>
    <property type="match status" value="1"/>
</dbReference>
<keyword evidence="3" id="KW-1185">Reference proteome</keyword>
<dbReference type="EMBL" id="CP099464">
    <property type="protein sequence ID" value="UUO15387.1"/>
    <property type="molecule type" value="Genomic_DNA"/>
</dbReference>
<evidence type="ECO:0000313" key="3">
    <source>
        <dbReference type="Proteomes" id="UP001057561"/>
    </source>
</evidence>